<keyword evidence="11" id="KW-0460">Magnesium</keyword>
<evidence type="ECO:0000256" key="7">
    <source>
        <dbReference type="ARBA" id="ARBA00022723"/>
    </source>
</evidence>
<comment type="pathway">
    <text evidence="3">Carbohydrate biosynthesis; gluconeogenesis.</text>
</comment>
<dbReference type="UniPathway" id="UPA00138"/>
<dbReference type="GO" id="GO:0006094">
    <property type="term" value="P:gluconeogenesis"/>
    <property type="evidence" value="ECO:0007669"/>
    <property type="project" value="UniProtKB-UniPathway"/>
</dbReference>
<sequence>MFNLFHLFRKSGLLDGAAPEKDIFKKKYQYFQSLLAGNNMALELITDIEGICYGERPFTLEYILDRTELLLKVVYDIAEDLNALSDGRYPELFDAVERIGISLLQELVRKKEIEPTAPTMPMESLSLENASETGGKAASLGEVKNRAHLPTPRGFAVTAYACYLFLRQNRIFERAGKFLRGLNIDDTEKLLELSERARKLVLEAPLPPEVESALVLEAGKLAREYGPGVRLAMRSSALSEDSESSFAGQHSSVLNVRPEDIVTAYKEVVASVFNPRAVYYRRSKGYPCDHVVMSALCLTMVDAAASGVMYTRDPNDTRKNVILINAVWGLGIGAVDGSSATDYYEVEKKTLHSIAMRVADKRTRVVRGGESGLATEDVPAGIRTERCLDDGQIATLAGYGLRLERHYGRPLDIEWALDGEGRLIILQARPLNLDLLCDDETCPGEQAVPGEEVPGFPVLLRGGCTAARGKAAGPAFVVTSDHTLVNIPEGSILIAPQTSPRYVSLLGRVRAIVTDVGSVTGHMASVAREFGIPTLVGTGAGTTTIPHGAEITVDATSRLVYGGRVEQILERKKPVNPMKGSPTYKTARSALKKIAILNLVDPEREDFTPDNCRTLHDVIRFAHELSMREMFRINEDLSVDKSFALRVRVPLPMRIYAVDLGGGFSPHCSQDCTLTDISSVPFRALLQGMTHPNVRWVGAVGVDLKGFMNIVAESAMAGPAQDDRMGGPNYAAVSKEYLNFNSRLGYHFATVDTYCGLNVNDNYITFSFKGGAADIGRRSRRAMLIAAILKRIGLRTRLKGDMVKGTIAKYVSPVIEEKLDLIGRLLGSVRLLDMVLSDDGQIEWYVEEFFKGNYSFERG</sequence>
<keyword evidence="16" id="KW-0670">Pyruvate</keyword>
<dbReference type="InterPro" id="IPR006319">
    <property type="entry name" value="PEP_synth"/>
</dbReference>
<feature type="domain" description="Pyruvate phosphate dikinase AMP/ATP-binding" evidence="15">
    <location>
        <begin position="133"/>
        <end position="431"/>
    </location>
</feature>
<protein>
    <recommendedName>
        <fullName evidence="5">pyruvate, water dikinase</fullName>
        <ecNumber evidence="5">2.7.9.2</ecNumber>
    </recommendedName>
    <alternativeName>
        <fullName evidence="12">Pyruvate, water dikinase</fullName>
    </alternativeName>
</protein>
<gene>
    <name evidence="16" type="ORF">ASZ90_000303</name>
</gene>
<evidence type="ECO:0000256" key="8">
    <source>
        <dbReference type="ARBA" id="ARBA00022741"/>
    </source>
</evidence>
<dbReference type="InterPro" id="IPR002192">
    <property type="entry name" value="PPDK_AMP/ATP-bd"/>
</dbReference>
<comment type="caution">
    <text evidence="16">The sequence shown here is derived from an EMBL/GenBank/DDBJ whole genome shotgun (WGS) entry which is preliminary data.</text>
</comment>
<evidence type="ECO:0000256" key="3">
    <source>
        <dbReference type="ARBA" id="ARBA00004742"/>
    </source>
</evidence>
<dbReference type="Gene3D" id="3.30.470.20">
    <property type="entry name" value="ATP-grasp fold, B domain"/>
    <property type="match status" value="1"/>
</dbReference>
<dbReference type="Gene3D" id="3.30.1490.20">
    <property type="entry name" value="ATP-grasp fold, A domain"/>
    <property type="match status" value="1"/>
</dbReference>
<keyword evidence="10" id="KW-0067">ATP-binding</keyword>
<dbReference type="PANTHER" id="PTHR43030">
    <property type="entry name" value="PHOSPHOENOLPYRUVATE SYNTHASE"/>
    <property type="match status" value="1"/>
</dbReference>
<dbReference type="InterPro" id="IPR013815">
    <property type="entry name" value="ATP_grasp_subdomain_1"/>
</dbReference>
<evidence type="ECO:0000256" key="12">
    <source>
        <dbReference type="ARBA" id="ARBA00033470"/>
    </source>
</evidence>
<evidence type="ECO:0000256" key="9">
    <source>
        <dbReference type="ARBA" id="ARBA00022777"/>
    </source>
</evidence>
<evidence type="ECO:0000259" key="14">
    <source>
        <dbReference type="Pfam" id="PF00391"/>
    </source>
</evidence>
<comment type="cofactor">
    <cofactor evidence="1">
        <name>Mg(2+)</name>
        <dbReference type="ChEBI" id="CHEBI:18420"/>
    </cofactor>
</comment>
<keyword evidence="8" id="KW-0547">Nucleotide-binding</keyword>
<keyword evidence="6 16" id="KW-0808">Transferase</keyword>
<dbReference type="Pfam" id="PF00391">
    <property type="entry name" value="PEP-utilizers"/>
    <property type="match status" value="1"/>
</dbReference>
<proteinExistence type="inferred from homology"/>
<dbReference type="EC" id="2.7.9.2" evidence="5"/>
<evidence type="ECO:0000256" key="6">
    <source>
        <dbReference type="ARBA" id="ARBA00022679"/>
    </source>
</evidence>
<evidence type="ECO:0000256" key="4">
    <source>
        <dbReference type="ARBA" id="ARBA00007837"/>
    </source>
</evidence>
<evidence type="ECO:0000256" key="13">
    <source>
        <dbReference type="ARBA" id="ARBA00047700"/>
    </source>
</evidence>
<evidence type="ECO:0000256" key="2">
    <source>
        <dbReference type="ARBA" id="ARBA00002988"/>
    </source>
</evidence>
<comment type="similarity">
    <text evidence="4">Belongs to the PEP-utilizing enzyme family.</text>
</comment>
<dbReference type="GO" id="GO:0005524">
    <property type="term" value="F:ATP binding"/>
    <property type="evidence" value="ECO:0007669"/>
    <property type="project" value="UniProtKB-KW"/>
</dbReference>
<dbReference type="GO" id="GO:0008986">
    <property type="term" value="F:pyruvate, water dikinase activity"/>
    <property type="evidence" value="ECO:0007669"/>
    <property type="project" value="UniProtKB-EC"/>
</dbReference>
<dbReference type="EMBL" id="LNQE01000033">
    <property type="protein sequence ID" value="KUG29802.1"/>
    <property type="molecule type" value="Genomic_DNA"/>
</dbReference>
<accession>A0A0W8G9J5</accession>
<reference evidence="16" key="1">
    <citation type="journal article" date="2015" name="Proc. Natl. Acad. Sci. U.S.A.">
        <title>Networks of energetic and metabolic interactions define dynamics in microbial communities.</title>
        <authorList>
            <person name="Embree M."/>
            <person name="Liu J.K."/>
            <person name="Al-Bassam M.M."/>
            <person name="Zengler K."/>
        </authorList>
    </citation>
    <scope>NUCLEOTIDE SEQUENCE</scope>
</reference>
<dbReference type="InterPro" id="IPR036637">
    <property type="entry name" value="Phosphohistidine_dom_sf"/>
</dbReference>
<evidence type="ECO:0000256" key="11">
    <source>
        <dbReference type="ARBA" id="ARBA00022842"/>
    </source>
</evidence>
<dbReference type="InterPro" id="IPR008279">
    <property type="entry name" value="PEP-util_enz_mobile_dom"/>
</dbReference>
<keyword evidence="7" id="KW-0479">Metal-binding</keyword>
<dbReference type="SUPFAM" id="SSF52009">
    <property type="entry name" value="Phosphohistidine domain"/>
    <property type="match status" value="1"/>
</dbReference>
<evidence type="ECO:0000256" key="5">
    <source>
        <dbReference type="ARBA" id="ARBA00011996"/>
    </source>
</evidence>
<feature type="domain" description="PEP-utilising enzyme mobile" evidence="14">
    <location>
        <begin position="487"/>
        <end position="557"/>
    </location>
</feature>
<keyword evidence="9" id="KW-0418">Kinase</keyword>
<dbReference type="GO" id="GO:0046872">
    <property type="term" value="F:metal ion binding"/>
    <property type="evidence" value="ECO:0007669"/>
    <property type="project" value="UniProtKB-KW"/>
</dbReference>
<dbReference type="Pfam" id="PF01326">
    <property type="entry name" value="PPDK_N"/>
    <property type="match status" value="1"/>
</dbReference>
<dbReference type="AlphaFoldDB" id="A0A0W8G9J5"/>
<comment type="function">
    <text evidence="2">Catalyzes the phosphorylation of pyruvate to phosphoenolpyruvate.</text>
</comment>
<name>A0A0W8G9J5_9ZZZZ</name>
<evidence type="ECO:0000259" key="15">
    <source>
        <dbReference type="Pfam" id="PF01326"/>
    </source>
</evidence>
<dbReference type="SUPFAM" id="SSF56059">
    <property type="entry name" value="Glutathione synthetase ATP-binding domain-like"/>
    <property type="match status" value="1"/>
</dbReference>
<dbReference type="PANTHER" id="PTHR43030:SF1">
    <property type="entry name" value="PHOSPHOENOLPYRUVATE SYNTHASE"/>
    <property type="match status" value="1"/>
</dbReference>
<dbReference type="Gene3D" id="3.50.30.10">
    <property type="entry name" value="Phosphohistidine domain"/>
    <property type="match status" value="1"/>
</dbReference>
<organism evidence="16">
    <name type="scientific">hydrocarbon metagenome</name>
    <dbReference type="NCBI Taxonomy" id="938273"/>
    <lineage>
        <taxon>unclassified sequences</taxon>
        <taxon>metagenomes</taxon>
        <taxon>ecological metagenomes</taxon>
    </lineage>
</organism>
<evidence type="ECO:0000313" key="16">
    <source>
        <dbReference type="EMBL" id="KUG29802.1"/>
    </source>
</evidence>
<evidence type="ECO:0000256" key="10">
    <source>
        <dbReference type="ARBA" id="ARBA00022840"/>
    </source>
</evidence>
<comment type="catalytic activity">
    <reaction evidence="13">
        <text>pyruvate + ATP + H2O = phosphoenolpyruvate + AMP + phosphate + 2 H(+)</text>
        <dbReference type="Rhea" id="RHEA:11364"/>
        <dbReference type="ChEBI" id="CHEBI:15361"/>
        <dbReference type="ChEBI" id="CHEBI:15377"/>
        <dbReference type="ChEBI" id="CHEBI:15378"/>
        <dbReference type="ChEBI" id="CHEBI:30616"/>
        <dbReference type="ChEBI" id="CHEBI:43474"/>
        <dbReference type="ChEBI" id="CHEBI:58702"/>
        <dbReference type="ChEBI" id="CHEBI:456215"/>
        <dbReference type="EC" id="2.7.9.2"/>
    </reaction>
</comment>
<evidence type="ECO:0000256" key="1">
    <source>
        <dbReference type="ARBA" id="ARBA00001946"/>
    </source>
</evidence>